<organism evidence="1 2">
    <name type="scientific">Rhizobium chutanense</name>
    <dbReference type="NCBI Taxonomy" id="2035448"/>
    <lineage>
        <taxon>Bacteria</taxon>
        <taxon>Pseudomonadati</taxon>
        <taxon>Pseudomonadota</taxon>
        <taxon>Alphaproteobacteria</taxon>
        <taxon>Hyphomicrobiales</taxon>
        <taxon>Rhizobiaceae</taxon>
        <taxon>Rhizobium/Agrobacterium group</taxon>
        <taxon>Rhizobium</taxon>
    </lineage>
</organism>
<dbReference type="AlphaFoldDB" id="A0A2A6J651"/>
<dbReference type="EMBL" id="NWSV01000023">
    <property type="protein sequence ID" value="PDT01410.1"/>
    <property type="molecule type" value="Genomic_DNA"/>
</dbReference>
<keyword evidence="2" id="KW-1185">Reference proteome</keyword>
<reference evidence="1 2" key="1">
    <citation type="submission" date="2017-09" db="EMBL/GenBank/DDBJ databases">
        <title>Comparative genomics of rhizobia isolated from Phaseolus vulgaris in China.</title>
        <authorList>
            <person name="Tong W."/>
        </authorList>
    </citation>
    <scope>NUCLEOTIDE SEQUENCE [LARGE SCALE GENOMIC DNA]</scope>
    <source>
        <strain evidence="1 2">C5</strain>
    </source>
</reference>
<evidence type="ECO:0000313" key="1">
    <source>
        <dbReference type="EMBL" id="PDT01410.1"/>
    </source>
</evidence>
<dbReference type="RefSeq" id="WP_097614793.1">
    <property type="nucleotide sequence ID" value="NZ_NWSV01000023.1"/>
</dbReference>
<protein>
    <submittedName>
        <fullName evidence="1">Uncharacterized protein</fullName>
    </submittedName>
</protein>
<name>A0A2A6J651_9HYPH</name>
<evidence type="ECO:0000313" key="2">
    <source>
        <dbReference type="Proteomes" id="UP000220768"/>
    </source>
</evidence>
<proteinExistence type="predicted"/>
<dbReference type="Proteomes" id="UP000220768">
    <property type="component" value="Unassembled WGS sequence"/>
</dbReference>
<accession>A0A2A6J651</accession>
<comment type="caution">
    <text evidence="1">The sequence shown here is derived from an EMBL/GenBank/DDBJ whole genome shotgun (WGS) entry which is preliminary data.</text>
</comment>
<gene>
    <name evidence="1" type="ORF">CO666_25260</name>
</gene>
<sequence>MTDIVDDNLTQSASALKVKVPVKTGHGDEKVIELDLGDRVTIILDLIASERGCSVEELILIREGDEEPITEVVVVNSDYPHKRRHHVHHAGEVVVTVYYQAREETRGFKRSATVEAVLAWAIKVFNIDPNMATEFELTRHGERQELPGSEHVGHLAGRHRELALDLVRGDIANGAST</sequence>